<proteinExistence type="predicted"/>
<evidence type="ECO:0000313" key="2">
    <source>
        <dbReference type="EMBL" id="KAA2556836.1"/>
    </source>
</evidence>
<dbReference type="InterPro" id="IPR021823">
    <property type="entry name" value="DUF3408"/>
</dbReference>
<dbReference type="RefSeq" id="WP_055205011.1">
    <property type="nucleotide sequence ID" value="NZ_JADMQE010000027.1"/>
</dbReference>
<dbReference type="Proteomes" id="UP000323119">
    <property type="component" value="Unassembled WGS sequence"/>
</dbReference>
<comment type="caution">
    <text evidence="2">The sequence shown here is derived from an EMBL/GenBank/DDBJ whole genome shotgun (WGS) entry which is preliminary data.</text>
</comment>
<evidence type="ECO:0000313" key="3">
    <source>
        <dbReference type="Proteomes" id="UP000323119"/>
    </source>
</evidence>
<accession>A0A9P4DMX5</accession>
<feature type="region of interest" description="Disordered" evidence="1">
    <location>
        <begin position="18"/>
        <end position="71"/>
    </location>
</feature>
<gene>
    <name evidence="2" type="ORF">F2S36_14925</name>
</gene>
<protein>
    <submittedName>
        <fullName evidence="2">DUF3408 domain-containing protein</fullName>
    </submittedName>
</protein>
<dbReference type="EMBL" id="VVUY01000025">
    <property type="protein sequence ID" value="KAA2556836.1"/>
    <property type="molecule type" value="Genomic_DNA"/>
</dbReference>
<dbReference type="AlphaFoldDB" id="A0A9P4DMX5"/>
<name>A0A9P4DMX5_9BACT</name>
<organism evidence="2 3">
    <name type="scientific">Alistipes onderdonkii</name>
    <dbReference type="NCBI Taxonomy" id="328813"/>
    <lineage>
        <taxon>Bacteria</taxon>
        <taxon>Pseudomonadati</taxon>
        <taxon>Bacteroidota</taxon>
        <taxon>Bacteroidia</taxon>
        <taxon>Bacteroidales</taxon>
        <taxon>Rikenellaceae</taxon>
        <taxon>Alistipes</taxon>
    </lineage>
</organism>
<sequence>MAKKPKIEVDEDLMRQMIAGQAPLTSKVVRRIPDDEPEDTHDAPRETPDAEEQSPSSDDGSESRHRRMIPAPDYERTFLAPANFDNRASLYVGTATKRKLLEIFKRIGGERLTATAYIDNILRHHIEVFREEINRIYKKRNPKNIV</sequence>
<evidence type="ECO:0000256" key="1">
    <source>
        <dbReference type="SAM" id="MobiDB-lite"/>
    </source>
</evidence>
<reference evidence="2 3" key="1">
    <citation type="journal article" date="2019" name="Nat. Med.">
        <title>A library of human gut bacterial isolates paired with longitudinal multiomics data enables mechanistic microbiome research.</title>
        <authorList>
            <person name="Poyet M."/>
            <person name="Groussin M."/>
            <person name="Gibbons S.M."/>
            <person name="Avila-Pacheco J."/>
            <person name="Jiang X."/>
            <person name="Kearney S.M."/>
            <person name="Perrotta A.R."/>
            <person name="Berdy B."/>
            <person name="Zhao S."/>
            <person name="Lieberman T.D."/>
            <person name="Swanson P.K."/>
            <person name="Smith M."/>
            <person name="Roesemann S."/>
            <person name="Alexander J.E."/>
            <person name="Rich S.A."/>
            <person name="Livny J."/>
            <person name="Vlamakis H."/>
            <person name="Clish C."/>
            <person name="Bullock K."/>
            <person name="Deik A."/>
            <person name="Scott J."/>
            <person name="Pierce K.A."/>
            <person name="Xavier R.J."/>
            <person name="Alm E.J."/>
        </authorList>
    </citation>
    <scope>NUCLEOTIDE SEQUENCE [LARGE SCALE GENOMIC DNA]</scope>
    <source>
        <strain evidence="2 3">BIOML-A204</strain>
    </source>
</reference>
<dbReference type="Pfam" id="PF11888">
    <property type="entry name" value="DUF3408"/>
    <property type="match status" value="1"/>
</dbReference>